<sequence length="204" mass="23483">MIAYRKLEDWRENFYISIPQQITKIVKTIRRGALRGVSIRTAGELPSGIPRSNSIAVAQSSTFKRKRVRSWLSRSQADSHPCQGLAYKQIRYLKFGLTRRTKFKPQEIDYIPCITSVELRIMALSEVRQGLRDDNDSEWRQECHFFANALRRDATSISYILTSEKAIPHLRPQQRVGTLQADLRVVASHRVAIGTNRKLVDSLE</sequence>
<dbReference type="RefSeq" id="XP_041154427.1">
    <property type="nucleotide sequence ID" value="XM_041300746.1"/>
</dbReference>
<accession>A0A9P7DBW2</accession>
<organism evidence="1 2">
    <name type="scientific">Suillus plorans</name>
    <dbReference type="NCBI Taxonomy" id="116603"/>
    <lineage>
        <taxon>Eukaryota</taxon>
        <taxon>Fungi</taxon>
        <taxon>Dikarya</taxon>
        <taxon>Basidiomycota</taxon>
        <taxon>Agaricomycotina</taxon>
        <taxon>Agaricomycetes</taxon>
        <taxon>Agaricomycetidae</taxon>
        <taxon>Boletales</taxon>
        <taxon>Suillineae</taxon>
        <taxon>Suillaceae</taxon>
        <taxon>Suillus</taxon>
    </lineage>
</organism>
<gene>
    <name evidence="1" type="ORF">HD556DRAFT_1313003</name>
</gene>
<name>A0A9P7DBW2_9AGAM</name>
<dbReference type="GeneID" id="64594510"/>
<comment type="caution">
    <text evidence="1">The sequence shown here is derived from an EMBL/GenBank/DDBJ whole genome shotgun (WGS) entry which is preliminary data.</text>
</comment>
<evidence type="ECO:0000313" key="2">
    <source>
        <dbReference type="Proteomes" id="UP000719766"/>
    </source>
</evidence>
<proteinExistence type="predicted"/>
<dbReference type="AlphaFoldDB" id="A0A9P7DBW2"/>
<reference evidence="1" key="1">
    <citation type="journal article" date="2020" name="New Phytol.">
        <title>Comparative genomics reveals dynamic genome evolution in host specialist ectomycorrhizal fungi.</title>
        <authorList>
            <person name="Lofgren L.A."/>
            <person name="Nguyen N.H."/>
            <person name="Vilgalys R."/>
            <person name="Ruytinx J."/>
            <person name="Liao H.L."/>
            <person name="Branco S."/>
            <person name="Kuo A."/>
            <person name="LaButti K."/>
            <person name="Lipzen A."/>
            <person name="Andreopoulos W."/>
            <person name="Pangilinan J."/>
            <person name="Riley R."/>
            <person name="Hundley H."/>
            <person name="Na H."/>
            <person name="Barry K."/>
            <person name="Grigoriev I.V."/>
            <person name="Stajich J.E."/>
            <person name="Kennedy P.G."/>
        </authorList>
    </citation>
    <scope>NUCLEOTIDE SEQUENCE</scope>
    <source>
        <strain evidence="1">S12</strain>
    </source>
</reference>
<keyword evidence="2" id="KW-1185">Reference proteome</keyword>
<evidence type="ECO:0000313" key="1">
    <source>
        <dbReference type="EMBL" id="KAG1787053.1"/>
    </source>
</evidence>
<dbReference type="EMBL" id="JABBWE010000084">
    <property type="protein sequence ID" value="KAG1787053.1"/>
    <property type="molecule type" value="Genomic_DNA"/>
</dbReference>
<protein>
    <submittedName>
        <fullName evidence="1">Uncharacterized protein</fullName>
    </submittedName>
</protein>
<dbReference type="Proteomes" id="UP000719766">
    <property type="component" value="Unassembled WGS sequence"/>
</dbReference>